<keyword evidence="2" id="KW-1185">Reference proteome</keyword>
<dbReference type="Proteomes" id="UP000824533">
    <property type="component" value="Linkage Group LG10"/>
</dbReference>
<comment type="caution">
    <text evidence="1">The sequence shown here is derived from an EMBL/GenBank/DDBJ whole genome shotgun (WGS) entry which is preliminary data.</text>
</comment>
<evidence type="ECO:0000313" key="2">
    <source>
        <dbReference type="Proteomes" id="UP000824533"/>
    </source>
</evidence>
<sequence length="592" mass="66747">MCNLQCILALAAISTHAAYSWEIATTVDNQLHFYNERNLSSTVGGGSRELTALAYDAVYNMMLFVDKNSDNASIFSLFLSNNTYKPLVKRRSHESIVGLAFDPIENRLFWTDDSEKSIFEISLRNDSKYNGYGKVFLKLNNEIPQGIAVDSCRKYVYWSNTKMGSASIKRARFDDNKIEVIINSSLTMPISIAIDQRTKRLFWADDTAGANYVIESSNLDGSNRVKLIEGTDHRPIALTVSKDFIYWFDQDYHYIWRIPKEPTPQTKPEKYMPFTDKDVYGIATNYPIEDQTEGIPECYALRDLLHNKPEISNIATIPVDTGLFCIHGEKTEVNGPCKCAPGYTGVRCDINVCQNYCLKGNCSLNADDKPQCSCTPGYIGERCEINVCYGYCLNNGKCSLNKQQEPECSCDGFEGMRCEVQIVKTTTAAFTESTRNYTESCNCTQNAPIVPTECFNKTPTAPTESLVSNEKQFLVITECNDGWNSTRDPIIIVLSIICTLLCAACGLLLRKVIQLKRRPRIKKRIIVNKNVTPMTARPDQCEVTIENCCNMNICETPCFEPRSTIRPSLLDSKPGKEENKNLISHMELPDDY</sequence>
<accession>A0ACC1D319</accession>
<protein>
    <submittedName>
        <fullName evidence="1">Uncharacterized protein</fullName>
    </submittedName>
</protein>
<dbReference type="EMBL" id="CM034396">
    <property type="protein sequence ID" value="KAJ0178145.1"/>
    <property type="molecule type" value="Genomic_DNA"/>
</dbReference>
<gene>
    <name evidence="1" type="ORF">K1T71_005968</name>
</gene>
<evidence type="ECO:0000313" key="1">
    <source>
        <dbReference type="EMBL" id="KAJ0178145.1"/>
    </source>
</evidence>
<proteinExistence type="predicted"/>
<organism evidence="1 2">
    <name type="scientific">Dendrolimus kikuchii</name>
    <dbReference type="NCBI Taxonomy" id="765133"/>
    <lineage>
        <taxon>Eukaryota</taxon>
        <taxon>Metazoa</taxon>
        <taxon>Ecdysozoa</taxon>
        <taxon>Arthropoda</taxon>
        <taxon>Hexapoda</taxon>
        <taxon>Insecta</taxon>
        <taxon>Pterygota</taxon>
        <taxon>Neoptera</taxon>
        <taxon>Endopterygota</taxon>
        <taxon>Lepidoptera</taxon>
        <taxon>Glossata</taxon>
        <taxon>Ditrysia</taxon>
        <taxon>Bombycoidea</taxon>
        <taxon>Lasiocampidae</taxon>
        <taxon>Dendrolimus</taxon>
    </lineage>
</organism>
<name>A0ACC1D319_9NEOP</name>
<reference evidence="1 2" key="1">
    <citation type="journal article" date="2021" name="Front. Genet.">
        <title>Chromosome-Level Genome Assembly Reveals Significant Gene Expansion in the Toll and IMD Signaling Pathways of Dendrolimus kikuchii.</title>
        <authorList>
            <person name="Zhou J."/>
            <person name="Wu P."/>
            <person name="Xiong Z."/>
            <person name="Liu N."/>
            <person name="Zhao N."/>
            <person name="Ji M."/>
            <person name="Qiu Y."/>
            <person name="Yang B."/>
        </authorList>
    </citation>
    <scope>NUCLEOTIDE SEQUENCE [LARGE SCALE GENOMIC DNA]</scope>
    <source>
        <strain evidence="1">Ann1</strain>
    </source>
</reference>